<keyword evidence="3" id="KW-1185">Reference proteome</keyword>
<evidence type="ECO:0000313" key="3">
    <source>
        <dbReference type="Proteomes" id="UP001352263"/>
    </source>
</evidence>
<reference evidence="2 3" key="1">
    <citation type="submission" date="2023-10" db="EMBL/GenBank/DDBJ databases">
        <title>Noviherbaspirillum sp. CPCC 100848 genome assembly.</title>
        <authorList>
            <person name="Li X.Y."/>
            <person name="Fang X.M."/>
        </authorList>
    </citation>
    <scope>NUCLEOTIDE SEQUENCE [LARGE SCALE GENOMIC DNA]</scope>
    <source>
        <strain evidence="2 3">CPCC 100848</strain>
    </source>
</reference>
<keyword evidence="1" id="KW-0812">Transmembrane</keyword>
<sequence>MPTHRHPLPARGFSLVEVMVGIVIAMVASLVMLQVFATFEERKRTTSSGSDAQTESVFASYTIERDVRMAGYGLNMPELLGCRINSSYNGTGSTFTLAPMTITNGANGLPDTIRVVASSKKKWTVPARITTDHPPQATNMFLNTTQGIEPGDLIVAAQAGKDCTLMQVTNIPNGNVQIHHHSTSPWNPPGGQNIFPKPDGYTSGAMLFNFGGFTDHTYSVDARNNLQLSDFRSATNTSVIQPLIPGVVNLQAQYGFDTRPGTPDDGRVDTWSDTMIDADSSGTAGDAGDIRRIYAVRFAIVARSVQMEKPKADGTCNITTTTSANKPTWAGGDIDVSKNPDGSANSSWTCYRYKVTETVVPLRNLLWREG</sequence>
<accession>A0ABU6J6F8</accession>
<comment type="caution">
    <text evidence="2">The sequence shown here is derived from an EMBL/GenBank/DDBJ whole genome shotgun (WGS) entry which is preliminary data.</text>
</comment>
<feature type="transmembrane region" description="Helical" evidence="1">
    <location>
        <begin position="12"/>
        <end position="37"/>
    </location>
</feature>
<dbReference type="Proteomes" id="UP001352263">
    <property type="component" value="Unassembled WGS sequence"/>
</dbReference>
<dbReference type="PROSITE" id="PS00409">
    <property type="entry name" value="PROKAR_NTER_METHYL"/>
    <property type="match status" value="1"/>
</dbReference>
<evidence type="ECO:0000256" key="1">
    <source>
        <dbReference type="SAM" id="Phobius"/>
    </source>
</evidence>
<dbReference type="RefSeq" id="WP_326505647.1">
    <property type="nucleotide sequence ID" value="NZ_JAWIIV010000004.1"/>
</dbReference>
<evidence type="ECO:0000313" key="2">
    <source>
        <dbReference type="EMBL" id="MEC4718930.1"/>
    </source>
</evidence>
<keyword evidence="1" id="KW-1133">Transmembrane helix</keyword>
<dbReference type="Pfam" id="PF16074">
    <property type="entry name" value="PilW"/>
    <property type="match status" value="1"/>
</dbReference>
<name>A0ABU6J6F8_9BURK</name>
<dbReference type="InterPro" id="IPR032092">
    <property type="entry name" value="PilW"/>
</dbReference>
<dbReference type="EMBL" id="JAWIIV010000004">
    <property type="protein sequence ID" value="MEC4718930.1"/>
    <property type="molecule type" value="Genomic_DNA"/>
</dbReference>
<keyword evidence="1" id="KW-0472">Membrane</keyword>
<proteinExistence type="predicted"/>
<dbReference type="Pfam" id="PF07963">
    <property type="entry name" value="N_methyl"/>
    <property type="match status" value="1"/>
</dbReference>
<protein>
    <submittedName>
        <fullName evidence="2">PilW family protein</fullName>
    </submittedName>
</protein>
<organism evidence="2 3">
    <name type="scientific">Noviherbaspirillum album</name>
    <dbReference type="NCBI Taxonomy" id="3080276"/>
    <lineage>
        <taxon>Bacteria</taxon>
        <taxon>Pseudomonadati</taxon>
        <taxon>Pseudomonadota</taxon>
        <taxon>Betaproteobacteria</taxon>
        <taxon>Burkholderiales</taxon>
        <taxon>Oxalobacteraceae</taxon>
        <taxon>Noviherbaspirillum</taxon>
    </lineage>
</organism>
<gene>
    <name evidence="2" type="ORF">RY831_07215</name>
</gene>
<dbReference type="InterPro" id="IPR012902">
    <property type="entry name" value="N_methyl_site"/>
</dbReference>